<sequence>MLDYNAPDDLLKDKTILITGAGDGIGKQAALSFAEKGATIILLGRTVKKLEKVYDIIVENGWPEPAIVPLDMKGATVKHYQDMATTIESQFGKLDGLLQNASVLGHLEPVTQITEDIFDEVMKVNVKSQFFMTQALLPVLKKSDNASVIFTSSSVGSKGRAYWGTYAMSKFATEGMMEVLADEYANSSLRFNCINPGGTRTQMRAKAFPAENPETLKTPEDIMPLYLYLMGKDSVKENGQTFVAQPK</sequence>
<dbReference type="Proteomes" id="UP001652504">
    <property type="component" value="Unassembled WGS sequence"/>
</dbReference>
<dbReference type="PRINTS" id="PR00081">
    <property type="entry name" value="GDHRDH"/>
</dbReference>
<dbReference type="InterPro" id="IPR020904">
    <property type="entry name" value="Sc_DH/Rdtase_CS"/>
</dbReference>
<evidence type="ECO:0000313" key="3">
    <source>
        <dbReference type="EMBL" id="MCV2885344.1"/>
    </source>
</evidence>
<dbReference type="RefSeq" id="WP_263712627.1">
    <property type="nucleotide sequence ID" value="NZ_JAOWKX010000005.1"/>
</dbReference>
<evidence type="ECO:0000256" key="2">
    <source>
        <dbReference type="ARBA" id="ARBA00023002"/>
    </source>
</evidence>
<gene>
    <name evidence="3" type="ORF">OE749_11630</name>
</gene>
<comment type="caution">
    <text evidence="3">The sequence shown here is derived from an EMBL/GenBank/DDBJ whole genome shotgun (WGS) entry which is preliminary data.</text>
</comment>
<comment type="similarity">
    <text evidence="1">Belongs to the short-chain dehydrogenases/reductases (SDR) family.</text>
</comment>
<dbReference type="EMBL" id="JAOWKX010000005">
    <property type="protein sequence ID" value="MCV2885344.1"/>
    <property type="molecule type" value="Genomic_DNA"/>
</dbReference>
<dbReference type="NCBIfam" id="NF006509">
    <property type="entry name" value="PRK08945.1"/>
    <property type="match status" value="1"/>
</dbReference>
<dbReference type="SUPFAM" id="SSF51735">
    <property type="entry name" value="NAD(P)-binding Rossmann-fold domains"/>
    <property type="match status" value="1"/>
</dbReference>
<dbReference type="Gene3D" id="3.40.50.720">
    <property type="entry name" value="NAD(P)-binding Rossmann-like Domain"/>
    <property type="match status" value="1"/>
</dbReference>
<name>A0ABT3A9I2_9ALTE</name>
<evidence type="ECO:0000313" key="4">
    <source>
        <dbReference type="Proteomes" id="UP001652504"/>
    </source>
</evidence>
<keyword evidence="4" id="KW-1185">Reference proteome</keyword>
<dbReference type="PANTHER" id="PTHR42901">
    <property type="entry name" value="ALCOHOL DEHYDROGENASE"/>
    <property type="match status" value="1"/>
</dbReference>
<proteinExistence type="inferred from homology"/>
<dbReference type="InterPro" id="IPR002347">
    <property type="entry name" value="SDR_fam"/>
</dbReference>
<dbReference type="Pfam" id="PF00106">
    <property type="entry name" value="adh_short"/>
    <property type="match status" value="1"/>
</dbReference>
<dbReference type="PROSITE" id="PS00061">
    <property type="entry name" value="ADH_SHORT"/>
    <property type="match status" value="1"/>
</dbReference>
<reference evidence="3 4" key="1">
    <citation type="submission" date="2022-10" db="EMBL/GenBank/DDBJ databases">
        <title>Aestuariibacter sp. AA17 isolated from Montipora capitata coral fragment.</title>
        <authorList>
            <person name="Emsley S.A."/>
            <person name="Pfannmuller K.M."/>
            <person name="Loughran R.M."/>
            <person name="Shlafstein M."/>
            <person name="Papke E."/>
            <person name="Saw J.H."/>
            <person name="Ushijima B."/>
            <person name="Videau P."/>
        </authorList>
    </citation>
    <scope>NUCLEOTIDE SEQUENCE [LARGE SCALE GENOMIC DNA]</scope>
    <source>
        <strain evidence="3 4">AA17</strain>
    </source>
</reference>
<organism evidence="3 4">
    <name type="scientific">Fluctibacter corallii</name>
    <dbReference type="NCBI Taxonomy" id="2984329"/>
    <lineage>
        <taxon>Bacteria</taxon>
        <taxon>Pseudomonadati</taxon>
        <taxon>Pseudomonadota</taxon>
        <taxon>Gammaproteobacteria</taxon>
        <taxon>Alteromonadales</taxon>
        <taxon>Alteromonadaceae</taxon>
        <taxon>Fluctibacter</taxon>
    </lineage>
</organism>
<dbReference type="InterPro" id="IPR036291">
    <property type="entry name" value="NAD(P)-bd_dom_sf"/>
</dbReference>
<accession>A0ABT3A9I2</accession>
<keyword evidence="2" id="KW-0560">Oxidoreductase</keyword>
<protein>
    <submittedName>
        <fullName evidence="3">YciK family oxidoreductase</fullName>
    </submittedName>
</protein>
<evidence type="ECO:0000256" key="1">
    <source>
        <dbReference type="ARBA" id="ARBA00006484"/>
    </source>
</evidence>
<dbReference type="PANTHER" id="PTHR42901:SF1">
    <property type="entry name" value="ALCOHOL DEHYDROGENASE"/>
    <property type="match status" value="1"/>
</dbReference>